<dbReference type="PROSITE" id="PS00194">
    <property type="entry name" value="THIOREDOXIN_1"/>
    <property type="match status" value="1"/>
</dbReference>
<evidence type="ECO:0000256" key="4">
    <source>
        <dbReference type="ARBA" id="ARBA00023157"/>
    </source>
</evidence>
<keyword evidence="7" id="KW-1185">Reference proteome</keyword>
<evidence type="ECO:0000256" key="3">
    <source>
        <dbReference type="ARBA" id="ARBA00022982"/>
    </source>
</evidence>
<evidence type="ECO:0000256" key="5">
    <source>
        <dbReference type="ARBA" id="ARBA00023284"/>
    </source>
</evidence>
<dbReference type="InterPro" id="IPR017937">
    <property type="entry name" value="Thioredoxin_CS"/>
</dbReference>
<dbReference type="PRINTS" id="PR00421">
    <property type="entry name" value="THIOREDOXIN"/>
</dbReference>
<dbReference type="GeneID" id="106766942"/>
<organism evidence="7 8">
    <name type="scientific">Vigna radiata var. radiata</name>
    <name type="common">Mung bean</name>
    <name type="synonym">Phaseolus aureus</name>
    <dbReference type="NCBI Taxonomy" id="3916"/>
    <lineage>
        <taxon>Eukaryota</taxon>
        <taxon>Viridiplantae</taxon>
        <taxon>Streptophyta</taxon>
        <taxon>Embryophyta</taxon>
        <taxon>Tracheophyta</taxon>
        <taxon>Spermatophyta</taxon>
        <taxon>Magnoliopsida</taxon>
        <taxon>eudicotyledons</taxon>
        <taxon>Gunneridae</taxon>
        <taxon>Pentapetalae</taxon>
        <taxon>rosids</taxon>
        <taxon>fabids</taxon>
        <taxon>Fabales</taxon>
        <taxon>Fabaceae</taxon>
        <taxon>Papilionoideae</taxon>
        <taxon>50 kb inversion clade</taxon>
        <taxon>NPAAA clade</taxon>
        <taxon>indigoferoid/millettioid clade</taxon>
        <taxon>Phaseoleae</taxon>
        <taxon>Vigna</taxon>
    </lineage>
</organism>
<dbReference type="PANTHER" id="PTHR45663:SF21">
    <property type="entry name" value="THIOREDOXIN M3, CHLOROPLASTIC"/>
    <property type="match status" value="1"/>
</dbReference>
<dbReference type="InterPro" id="IPR036249">
    <property type="entry name" value="Thioredoxin-like_sf"/>
</dbReference>
<evidence type="ECO:0000256" key="1">
    <source>
        <dbReference type="ARBA" id="ARBA00022448"/>
    </source>
</evidence>
<dbReference type="PROSITE" id="PS51352">
    <property type="entry name" value="THIOREDOXIN_2"/>
    <property type="match status" value="1"/>
</dbReference>
<evidence type="ECO:0000313" key="8">
    <source>
        <dbReference type="RefSeq" id="XP_014507222.1"/>
    </source>
</evidence>
<keyword evidence="2" id="KW-0809">Transit peptide</keyword>
<reference evidence="7" key="1">
    <citation type="journal article" date="2014" name="Nat. Commun.">
        <title>Genome sequence of mungbean and insights into evolution within Vigna species.</title>
        <authorList>
            <person name="Kang Y.J."/>
            <person name="Kim S.K."/>
            <person name="Kim M.Y."/>
            <person name="Lestari P."/>
            <person name="Kim K.H."/>
            <person name="Ha B.K."/>
            <person name="Jun T.H."/>
            <person name="Hwang W.J."/>
            <person name="Lee T."/>
            <person name="Lee J."/>
            <person name="Shim S."/>
            <person name="Yoon M.Y."/>
            <person name="Jang Y.E."/>
            <person name="Han K.S."/>
            <person name="Taeprayoon P."/>
            <person name="Yoon N."/>
            <person name="Somta P."/>
            <person name="Tanya P."/>
            <person name="Kim K.S."/>
            <person name="Gwag J.G."/>
            <person name="Moon J.K."/>
            <person name="Lee Y.H."/>
            <person name="Park B.S."/>
            <person name="Bombarely A."/>
            <person name="Doyle J.J."/>
            <person name="Jackson S.A."/>
            <person name="Schafleitner R."/>
            <person name="Srinives P."/>
            <person name="Varshney R.K."/>
            <person name="Lee S.H."/>
        </authorList>
    </citation>
    <scope>NUCLEOTIDE SEQUENCE [LARGE SCALE GENOMIC DNA]</scope>
    <source>
        <strain evidence="7">cv. VC1973A</strain>
    </source>
</reference>
<keyword evidence="5" id="KW-0676">Redox-active center</keyword>
<reference evidence="8" key="2">
    <citation type="submission" date="2025-08" db="UniProtKB">
        <authorList>
            <consortium name="RefSeq"/>
        </authorList>
    </citation>
    <scope>IDENTIFICATION</scope>
    <source>
        <tissue evidence="8">Leaf</tissue>
    </source>
</reference>
<proteinExistence type="predicted"/>
<evidence type="ECO:0000313" key="7">
    <source>
        <dbReference type="Proteomes" id="UP000087766"/>
    </source>
</evidence>
<dbReference type="OrthoDB" id="2121326at2759"/>
<dbReference type="STRING" id="3916.A0A1S3UMJ2"/>
<accession>A0A1S3UMJ2</accession>
<evidence type="ECO:0000256" key="2">
    <source>
        <dbReference type="ARBA" id="ARBA00022946"/>
    </source>
</evidence>
<dbReference type="FunFam" id="3.40.30.10:FF:000001">
    <property type="entry name" value="Thioredoxin"/>
    <property type="match status" value="1"/>
</dbReference>
<dbReference type="PANTHER" id="PTHR45663">
    <property type="entry name" value="GEO12009P1"/>
    <property type="match status" value="1"/>
</dbReference>
<dbReference type="Proteomes" id="UP000087766">
    <property type="component" value="Chromosome 7"/>
</dbReference>
<keyword evidence="4" id="KW-1015">Disulfide bond</keyword>
<dbReference type="InterPro" id="IPR013766">
    <property type="entry name" value="Thioredoxin_domain"/>
</dbReference>
<protein>
    <submittedName>
        <fullName evidence="8">Thioredoxin M3, chloroplastic isoform X1</fullName>
    </submittedName>
</protein>
<gene>
    <name evidence="8" type="primary">LOC106766942</name>
</gene>
<dbReference type="KEGG" id="vra:106766942"/>
<dbReference type="GO" id="GO:0015035">
    <property type="term" value="F:protein-disulfide reductase activity"/>
    <property type="evidence" value="ECO:0007669"/>
    <property type="project" value="TreeGrafter"/>
</dbReference>
<keyword evidence="1" id="KW-0813">Transport</keyword>
<dbReference type="RefSeq" id="XP_014507222.1">
    <property type="nucleotide sequence ID" value="XM_014651736.2"/>
</dbReference>
<feature type="domain" description="Thioredoxin" evidence="6">
    <location>
        <begin position="41"/>
        <end position="164"/>
    </location>
</feature>
<keyword evidence="3" id="KW-0249">Electron transport</keyword>
<dbReference type="AlphaFoldDB" id="A0A1S3UMJ2"/>
<name>A0A1S3UMJ2_VIGRR</name>
<dbReference type="Pfam" id="PF00085">
    <property type="entry name" value="Thioredoxin"/>
    <property type="match status" value="1"/>
</dbReference>
<sequence length="164" mass="18592">MASFSLTFSPSFLPKPKDPSSHAFPHTHHFVLRMPHQPQHLQTPLLLPKIQSSRHQITATPVTKDLWDNSILKSETPVLVIFYANWCGPCRMVHRIIDEIAAEYAGKLKCFIVNTDTDMQIAEDYDIKAVPVVLMFKNGQKCDSVIGTMPKEFYVAAIERVLKS</sequence>
<evidence type="ECO:0000259" key="6">
    <source>
        <dbReference type="PROSITE" id="PS51352"/>
    </source>
</evidence>
<dbReference type="CDD" id="cd02947">
    <property type="entry name" value="TRX_family"/>
    <property type="match status" value="1"/>
</dbReference>
<dbReference type="Gene3D" id="3.40.30.10">
    <property type="entry name" value="Glutaredoxin"/>
    <property type="match status" value="1"/>
</dbReference>
<dbReference type="SUPFAM" id="SSF52833">
    <property type="entry name" value="Thioredoxin-like"/>
    <property type="match status" value="1"/>
</dbReference>
<dbReference type="GO" id="GO:0005737">
    <property type="term" value="C:cytoplasm"/>
    <property type="evidence" value="ECO:0007669"/>
    <property type="project" value="TreeGrafter"/>
</dbReference>